<dbReference type="InterPro" id="IPR027417">
    <property type="entry name" value="P-loop_NTPase"/>
</dbReference>
<keyword evidence="1" id="KW-0547">Nucleotide-binding</keyword>
<keyword evidence="1" id="KW-0067">ATP-binding</keyword>
<dbReference type="RefSeq" id="WP_086088270.1">
    <property type="nucleotide sequence ID" value="NZ_CP021112.1"/>
</dbReference>
<comment type="pathway">
    <text evidence="1">Cofactor biosynthesis; biotin biosynthesis; biotin from 7,8-diaminononanoate: step 1/2.</text>
</comment>
<dbReference type="Pfam" id="PF13500">
    <property type="entry name" value="AAA_26"/>
    <property type="match status" value="1"/>
</dbReference>
<feature type="binding site" evidence="1">
    <location>
        <begin position="12"/>
        <end position="17"/>
    </location>
    <ligand>
        <name>ATP</name>
        <dbReference type="ChEBI" id="CHEBI:30616"/>
    </ligand>
</feature>
<evidence type="ECO:0000313" key="2">
    <source>
        <dbReference type="EMBL" id="ARP99865.1"/>
    </source>
</evidence>
<dbReference type="GO" id="GO:0004141">
    <property type="term" value="F:dethiobiotin synthase activity"/>
    <property type="evidence" value="ECO:0007669"/>
    <property type="project" value="UniProtKB-UniRule"/>
</dbReference>
<dbReference type="OrthoDB" id="9802097at2"/>
<keyword evidence="1" id="KW-0460">Magnesium</keyword>
<keyword evidence="1" id="KW-0436">Ligase</keyword>
<dbReference type="PANTHER" id="PTHR43210:SF5">
    <property type="entry name" value="DETHIOBIOTIN SYNTHETASE"/>
    <property type="match status" value="1"/>
</dbReference>
<comment type="function">
    <text evidence="1">Catalyzes a mechanistically unusual reaction, the ATP-dependent insertion of CO2 between the N7 and N8 nitrogen atoms of 7,8-diaminopelargonic acid (DAPA, also called 7,8-diammoniononanoate) to form a ureido ring.</text>
</comment>
<dbReference type="Gene3D" id="3.40.50.300">
    <property type="entry name" value="P-loop containing nucleotide triphosphate hydrolases"/>
    <property type="match status" value="1"/>
</dbReference>
<feature type="active site" evidence="1">
    <location>
        <position position="37"/>
    </location>
</feature>
<comment type="similarity">
    <text evidence="1">Belongs to the dethiobiotin synthetase family.</text>
</comment>
<feature type="binding site" evidence="1">
    <location>
        <begin position="177"/>
        <end position="178"/>
    </location>
    <ligand>
        <name>ATP</name>
        <dbReference type="ChEBI" id="CHEBI:30616"/>
    </ligand>
</feature>
<evidence type="ECO:0000256" key="1">
    <source>
        <dbReference type="HAMAP-Rule" id="MF_00336"/>
    </source>
</evidence>
<dbReference type="GO" id="GO:0005829">
    <property type="term" value="C:cytosol"/>
    <property type="evidence" value="ECO:0007669"/>
    <property type="project" value="TreeGrafter"/>
</dbReference>
<feature type="binding site" evidence="1">
    <location>
        <begin position="206"/>
        <end position="208"/>
    </location>
    <ligand>
        <name>ATP</name>
        <dbReference type="ChEBI" id="CHEBI:30616"/>
    </ligand>
</feature>
<dbReference type="HAMAP" id="MF_00336">
    <property type="entry name" value="BioD"/>
    <property type="match status" value="1"/>
</dbReference>
<proteinExistence type="inferred from homology"/>
<feature type="binding site" evidence="1">
    <location>
        <position position="52"/>
    </location>
    <ligand>
        <name>Mg(2+)</name>
        <dbReference type="ChEBI" id="CHEBI:18420"/>
    </ligand>
</feature>
<dbReference type="CDD" id="cd03109">
    <property type="entry name" value="DTBS"/>
    <property type="match status" value="1"/>
</dbReference>
<feature type="binding site" evidence="1">
    <location>
        <position position="41"/>
    </location>
    <ligand>
        <name>substrate</name>
    </ligand>
</feature>
<keyword evidence="3" id="KW-1185">Reference proteome</keyword>
<comment type="catalytic activity">
    <reaction evidence="1">
        <text>(7R,8S)-7,8-diammoniononanoate + CO2 + ATP = (4R,5S)-dethiobiotin + ADP + phosphate + 3 H(+)</text>
        <dbReference type="Rhea" id="RHEA:15805"/>
        <dbReference type="ChEBI" id="CHEBI:15378"/>
        <dbReference type="ChEBI" id="CHEBI:16526"/>
        <dbReference type="ChEBI" id="CHEBI:30616"/>
        <dbReference type="ChEBI" id="CHEBI:43474"/>
        <dbReference type="ChEBI" id="CHEBI:149469"/>
        <dbReference type="ChEBI" id="CHEBI:149473"/>
        <dbReference type="ChEBI" id="CHEBI:456216"/>
        <dbReference type="EC" id="6.3.3.3"/>
    </reaction>
</comment>
<organism evidence="2 3">
    <name type="scientific">Pseudorhodoplanes sinuspersici</name>
    <dbReference type="NCBI Taxonomy" id="1235591"/>
    <lineage>
        <taxon>Bacteria</taxon>
        <taxon>Pseudomonadati</taxon>
        <taxon>Pseudomonadota</taxon>
        <taxon>Alphaproteobacteria</taxon>
        <taxon>Hyphomicrobiales</taxon>
        <taxon>Pseudorhodoplanes</taxon>
    </lineage>
</organism>
<dbReference type="STRING" id="1235591.CAK95_12810"/>
<dbReference type="GO" id="GO:0005524">
    <property type="term" value="F:ATP binding"/>
    <property type="evidence" value="ECO:0007669"/>
    <property type="project" value="UniProtKB-UniRule"/>
</dbReference>
<dbReference type="InterPro" id="IPR004472">
    <property type="entry name" value="DTB_synth_BioD"/>
</dbReference>
<comment type="subcellular location">
    <subcellularLocation>
        <location evidence="1">Cytoplasm</location>
    </subcellularLocation>
</comment>
<comment type="cofactor">
    <cofactor evidence="1">
        <name>Mg(2+)</name>
        <dbReference type="ChEBI" id="CHEBI:18420"/>
    </cofactor>
</comment>
<feature type="binding site" evidence="1">
    <location>
        <position position="16"/>
    </location>
    <ligand>
        <name>Mg(2+)</name>
        <dbReference type="ChEBI" id="CHEBI:18420"/>
    </ligand>
</feature>
<dbReference type="GO" id="GO:0000287">
    <property type="term" value="F:magnesium ion binding"/>
    <property type="evidence" value="ECO:0007669"/>
    <property type="project" value="UniProtKB-UniRule"/>
</dbReference>
<dbReference type="EC" id="6.3.3.3" evidence="1"/>
<sequence length="227" mass="24115">MTAIFVTATGTDIGKTFVTSGLIRCLRNRKKDVDALKPIVSGFDPAHAGDSDSGVLLRALGLPLTDEEIEDISPWRFSAPLSPDMAARHEAKEIDFEQLLSFCETTIEETEGALLIEGVGGVMVPLDQSHTVLDWIAELGMPTIMVVGSYLGSISHTLTAAGALDGEDCDLTTIVVSETAGSHVPLYETVATISRFLPAIEVIALPRLEVGADHPAFEQIAKSAGLL</sequence>
<accession>A0A1W6ZRG4</accession>
<dbReference type="KEGG" id="psin:CAK95_12810"/>
<feature type="binding site" evidence="1">
    <location>
        <position position="117"/>
    </location>
    <ligand>
        <name>Mg(2+)</name>
        <dbReference type="ChEBI" id="CHEBI:18420"/>
    </ligand>
</feature>
<dbReference type="NCBIfam" id="TIGR00347">
    <property type="entry name" value="bioD"/>
    <property type="match status" value="1"/>
</dbReference>
<dbReference type="PANTHER" id="PTHR43210">
    <property type="entry name" value="DETHIOBIOTIN SYNTHETASE"/>
    <property type="match status" value="1"/>
</dbReference>
<dbReference type="GO" id="GO:0009102">
    <property type="term" value="P:biotin biosynthetic process"/>
    <property type="evidence" value="ECO:0007669"/>
    <property type="project" value="UniProtKB-UniRule"/>
</dbReference>
<comment type="caution">
    <text evidence="1">Lacks conserved residue(s) required for the propagation of feature annotation.</text>
</comment>
<gene>
    <name evidence="1" type="primary">bioD</name>
    <name evidence="2" type="ORF">CAK95_12810</name>
</gene>
<protein>
    <recommendedName>
        <fullName evidence="1">ATP-dependent dethiobiotin synthetase BioD</fullName>
        <ecNumber evidence="1">6.3.3.3</ecNumber>
    </recommendedName>
    <alternativeName>
        <fullName evidence="1">DTB synthetase</fullName>
        <shortName evidence="1">DTBS</shortName>
    </alternativeName>
    <alternativeName>
        <fullName evidence="1">Dethiobiotin synthase</fullName>
    </alternativeName>
</protein>
<keyword evidence="1" id="KW-0479">Metal-binding</keyword>
<reference evidence="2 3" key="1">
    <citation type="submission" date="2017-05" db="EMBL/GenBank/DDBJ databases">
        <title>Full genome sequence of Pseudorhodoplanes sinuspersici.</title>
        <authorList>
            <person name="Dastgheib S.M.M."/>
            <person name="Shavandi M."/>
            <person name="Tirandaz H."/>
        </authorList>
    </citation>
    <scope>NUCLEOTIDE SEQUENCE [LARGE SCALE GENOMIC DNA]</scope>
    <source>
        <strain evidence="2 3">RIPI110</strain>
    </source>
</reference>
<feature type="binding site" evidence="1">
    <location>
        <begin position="117"/>
        <end position="120"/>
    </location>
    <ligand>
        <name>ATP</name>
        <dbReference type="ChEBI" id="CHEBI:30616"/>
    </ligand>
</feature>
<comment type="subunit">
    <text evidence="1">Homodimer.</text>
</comment>
<feature type="binding site" evidence="1">
    <location>
        <position position="52"/>
    </location>
    <ligand>
        <name>ATP</name>
        <dbReference type="ChEBI" id="CHEBI:30616"/>
    </ligand>
</feature>
<keyword evidence="1" id="KW-0093">Biotin biosynthesis</keyword>
<dbReference type="Proteomes" id="UP000194137">
    <property type="component" value="Chromosome"/>
</dbReference>
<dbReference type="PIRSF" id="PIRSF006755">
    <property type="entry name" value="DTB_synth"/>
    <property type="match status" value="1"/>
</dbReference>
<dbReference type="AlphaFoldDB" id="A0A1W6ZRG4"/>
<dbReference type="UniPathway" id="UPA00078">
    <property type="reaction ID" value="UER00161"/>
</dbReference>
<keyword evidence="1" id="KW-0963">Cytoplasm</keyword>
<name>A0A1W6ZRG4_9HYPH</name>
<evidence type="ECO:0000313" key="3">
    <source>
        <dbReference type="Proteomes" id="UP000194137"/>
    </source>
</evidence>
<dbReference type="SUPFAM" id="SSF52540">
    <property type="entry name" value="P-loop containing nucleoside triphosphate hydrolases"/>
    <property type="match status" value="1"/>
</dbReference>
<dbReference type="EMBL" id="CP021112">
    <property type="protein sequence ID" value="ARP99865.1"/>
    <property type="molecule type" value="Genomic_DNA"/>
</dbReference>